<dbReference type="InterPro" id="IPR000073">
    <property type="entry name" value="AB_hydrolase_1"/>
</dbReference>
<dbReference type="PANTHER" id="PTHR11614">
    <property type="entry name" value="PHOSPHOLIPASE-RELATED"/>
    <property type="match status" value="1"/>
</dbReference>
<dbReference type="PRINTS" id="PR00111">
    <property type="entry name" value="ABHYDROLASE"/>
</dbReference>
<name>A0A151A238_9STAP</name>
<comment type="caution">
    <text evidence="2">The sequence shown here is derived from an EMBL/GenBank/DDBJ whole genome shotgun (WGS) entry which is preliminary data.</text>
</comment>
<evidence type="ECO:0000313" key="2">
    <source>
        <dbReference type="EMBL" id="KYH13488.1"/>
    </source>
</evidence>
<evidence type="ECO:0000313" key="3">
    <source>
        <dbReference type="Proteomes" id="UP000075418"/>
    </source>
</evidence>
<sequence length="281" mass="32019">MNYIKHITSSDGTNLYTKVNEGYEEDNNDRVNIIIVHGLAEHLDRYDALADSLQIHGFNVIRYDQRGHGRSEGAQTYYDNDSQIVEDLQAIISFVRTTYGNNIFLIGHSMGGYTVALYGTFYPNQVRGIITSGALTRDIKGLFSEILEDRTLPKDSYIDNALGEGVCSDKDVQAKYEQDDLVAKHISRGLIYSIDSGVEKLKTHAERFVDDVLIMHGLNDGLVSYEDSLQFFNEIGSTNKSLRIYDTLEHEILNERKYNSTIFEDIIDWIQLKQCEHEDLN</sequence>
<dbReference type="SUPFAM" id="SSF53474">
    <property type="entry name" value="alpha/beta-Hydrolases"/>
    <property type="match status" value="1"/>
</dbReference>
<proteinExistence type="predicted"/>
<organism evidence="2 3">
    <name type="scientific">Staphylococcus kloosii</name>
    <dbReference type="NCBI Taxonomy" id="29384"/>
    <lineage>
        <taxon>Bacteria</taxon>
        <taxon>Bacillati</taxon>
        <taxon>Bacillota</taxon>
        <taxon>Bacilli</taxon>
        <taxon>Bacillales</taxon>
        <taxon>Staphylococcaceae</taxon>
        <taxon>Staphylococcus</taxon>
    </lineage>
</organism>
<dbReference type="Gene3D" id="3.40.50.1820">
    <property type="entry name" value="alpha/beta hydrolase"/>
    <property type="match status" value="1"/>
</dbReference>
<protein>
    <submittedName>
        <fullName evidence="2">Lysophospholipase</fullName>
    </submittedName>
</protein>
<dbReference type="InterPro" id="IPR051044">
    <property type="entry name" value="MAG_DAG_Lipase"/>
</dbReference>
<dbReference type="AlphaFoldDB" id="A0A151A238"/>
<dbReference type="InterPro" id="IPR022742">
    <property type="entry name" value="Hydrolase_4"/>
</dbReference>
<dbReference type="EMBL" id="LUGM01000002">
    <property type="protein sequence ID" value="KYH13488.1"/>
    <property type="molecule type" value="Genomic_DNA"/>
</dbReference>
<dbReference type="OrthoDB" id="9806902at2"/>
<reference evidence="2 3" key="1">
    <citation type="submission" date="2016-02" db="EMBL/GenBank/DDBJ databases">
        <title>Draft genome sequence of hydrocarbon degrading Staphylococcus saprophyticus Strain CNV2, isolated from crude-oil contaminated soil from Noonmati Oil Refinery, Guwahati, Assam, India.</title>
        <authorList>
            <person name="Mukherjee A."/>
            <person name="Chettri B."/>
            <person name="Langpoklakpam J."/>
            <person name="Singh A.K."/>
            <person name="Chattopadhyay D.J."/>
        </authorList>
    </citation>
    <scope>NUCLEOTIDE SEQUENCE [LARGE SCALE GENOMIC DNA]</scope>
    <source>
        <strain evidence="2 3">CNV2</strain>
    </source>
</reference>
<gene>
    <name evidence="2" type="ORF">A0131_01515</name>
</gene>
<dbReference type="KEGG" id="skl:C7J89_03580"/>
<dbReference type="Pfam" id="PF12146">
    <property type="entry name" value="Hydrolase_4"/>
    <property type="match status" value="1"/>
</dbReference>
<accession>A0A151A238</accession>
<dbReference type="InterPro" id="IPR029058">
    <property type="entry name" value="AB_hydrolase_fold"/>
</dbReference>
<feature type="domain" description="Serine aminopeptidase S33" evidence="1">
    <location>
        <begin position="30"/>
        <end position="256"/>
    </location>
</feature>
<dbReference type="Proteomes" id="UP000075418">
    <property type="component" value="Unassembled WGS sequence"/>
</dbReference>
<dbReference type="RefSeq" id="WP_061853719.1">
    <property type="nucleotide sequence ID" value="NZ_BKAQ01000007.1"/>
</dbReference>
<evidence type="ECO:0000259" key="1">
    <source>
        <dbReference type="Pfam" id="PF12146"/>
    </source>
</evidence>
<dbReference type="GeneID" id="69904409"/>